<evidence type="ECO:0000256" key="3">
    <source>
        <dbReference type="ARBA" id="ARBA00022670"/>
    </source>
</evidence>
<feature type="region of interest" description="Disordered" evidence="6">
    <location>
        <begin position="543"/>
        <end position="569"/>
    </location>
</feature>
<evidence type="ECO:0000256" key="1">
    <source>
        <dbReference type="ARBA" id="ARBA00005234"/>
    </source>
</evidence>
<feature type="region of interest" description="Disordered" evidence="6">
    <location>
        <begin position="720"/>
        <end position="755"/>
    </location>
</feature>
<dbReference type="InterPro" id="IPR038765">
    <property type="entry name" value="Papain-like_cys_pep_sf"/>
</dbReference>
<feature type="region of interest" description="Disordered" evidence="6">
    <location>
        <begin position="1099"/>
        <end position="1132"/>
    </location>
</feature>
<dbReference type="GO" id="GO:0006508">
    <property type="term" value="P:proteolysis"/>
    <property type="evidence" value="ECO:0007669"/>
    <property type="project" value="UniProtKB-KW"/>
</dbReference>
<feature type="compositionally biased region" description="Polar residues" evidence="6">
    <location>
        <begin position="543"/>
        <end position="555"/>
    </location>
</feature>
<reference evidence="8" key="1">
    <citation type="submission" date="2021-03" db="EMBL/GenBank/DDBJ databases">
        <title>Draft genome sequence of rust myrtle Austropuccinia psidii MF-1, a brazilian biotype.</title>
        <authorList>
            <person name="Quecine M.C."/>
            <person name="Pachon D.M.R."/>
            <person name="Bonatelli M.L."/>
            <person name="Correr F.H."/>
            <person name="Franceschini L.M."/>
            <person name="Leite T.F."/>
            <person name="Margarido G.R.A."/>
            <person name="Almeida C.A."/>
            <person name="Ferrarezi J.A."/>
            <person name="Labate C.A."/>
        </authorList>
    </citation>
    <scope>NUCLEOTIDE SEQUENCE</scope>
    <source>
        <strain evidence="8">MF-1</strain>
    </source>
</reference>
<dbReference type="PANTHER" id="PTHR46896">
    <property type="entry name" value="SENTRIN-SPECIFIC PROTEASE"/>
    <property type="match status" value="1"/>
</dbReference>
<dbReference type="PANTHER" id="PTHR46896:SF3">
    <property type="entry name" value="FI06413P-RELATED"/>
    <property type="match status" value="1"/>
</dbReference>
<accession>A0A9Q3BUP1</accession>
<name>A0A9Q3BUP1_9BASI</name>
<dbReference type="Proteomes" id="UP000765509">
    <property type="component" value="Unassembled WGS sequence"/>
</dbReference>
<comment type="caution">
    <text evidence="8">The sequence shown here is derived from an EMBL/GenBank/DDBJ whole genome shotgun (WGS) entry which is preliminary data.</text>
</comment>
<feature type="compositionally biased region" description="Basic and acidic residues" evidence="6">
    <location>
        <begin position="1119"/>
        <end position="1132"/>
    </location>
</feature>
<feature type="compositionally biased region" description="Basic residues" evidence="6">
    <location>
        <begin position="444"/>
        <end position="456"/>
    </location>
</feature>
<sequence length="1347" mass="151425">MRMSCDLLYDFLKSFEGFIPNSDFIFIITCRFWGIGKLVLRWSLPSLVCIQTYVFQSQGPHKSHHDSHSRLNSVFTPASSTSSSLNGLASQVSFNRPPTDSGPPALCQPSSTRAGTLLFRNALKSFDPAEKSKKHLPTQTTPAYTIKGAAAKAQENNKDKGKSKAESNHIDLTNDQDDQSESQTTNDHHLTKLSLISNNPSQNHRLNHVFNKDHHCNPNASLDESDDPIMLKDPRSRTSKVFTMKGKDEKLNGVSTLKSSRNIKFASLKVPLKRAFFKFGPFGAYGLDSLKSHSYTMSLESGTLTITLKVKDKEITLLIEPDYVSNIVMNSNISFPPQLLIGLTDGSRLRYKIKDWKKSLSEENFERFPFEEKSQDNLCFFEALDSSFDTKFRNAYQHIRSWCPEHPSHVLSHFWGIFTSGKLSSSNNSKQAIHSDSYSSSAGNRRHSHLVSRPKPHTPIETSHVENGPSKQPKINFTVPTSTYKPNSIARHHETTTKSTPIPGISQAEPNQIVQSLGPLQNPECIEACPAISNSRTYLESASKSGYNTRQSKVQESVKPAPENSQASKAIAPFDGSDCEIALVWPFDDNDRFIKPVAITQGDLNRLQDGEFLNDTLVEFGLKWELNEIRKTDVVLAESIYLFSSFFFQKLNANKTKQKLTSAEEAKLAYSGVRKWTKGHDVFTKDFLVIPINEHMHWYFMIVSNPKRLLDAQLNSFVTSSSPCPTKRNLRSQKSDSEGINCDKAPPTTTPEAEFESNGLRSHYFTSTDIKLMIENRSGGELEAKMNEQGGPSTSANSPTDEKMTSAVYDMDLDSDKLISSSEAPNAIVTDSLNMPHVLTLDSLGASHRPQSQTILRYLINEAEDKRGRTVSEALVKTVNIKKVPVPEQPNHCDCGLYLIHAFKSFFKDPSKMLQWILDNSKRKSRDQGNIEIEELWDASGATQARKALREKISDLIPLYQQKVLQKKALDAEKKMEQERVRKLSAGSDEPAKRRRLSIDEEPEILKVTEMGSQSGATPINPNEPLPTVSLPISPHLPAVSLSSRQKDNIDSPANRFALHSSLSNPASSISPGRFIENQSAFVGDMNLLLYKSKTRPTELNHVPNQSTLSYTPKKQRPERRSQSSYEEKTDTQEVTNVFFHEPLKFPKLCSHSSMKAHGAKCLSFQEQAVERHLQSDIDGEPLVEAEEPEVEESSTLKDTSQTDRPNQIIPKMTGKCNSFRKVFENDKSSKFARGQSSQQQKIHSQFEYRPKTNSQHSNLHGKDAQKINASKFISHQTLNRNAGDKEHHHHSSNGKFNSKHKFFKNKNHFGKNNGFSDKQNFSLNFDKYEDNKSKGNQENPFTVDDD</sequence>
<keyword evidence="4" id="KW-0833">Ubl conjugation pathway</keyword>
<feature type="compositionally biased region" description="Polar residues" evidence="6">
    <location>
        <begin position="1197"/>
        <end position="1206"/>
    </location>
</feature>
<feature type="region of interest" description="Disordered" evidence="6">
    <location>
        <begin position="1180"/>
        <end position="1210"/>
    </location>
</feature>
<dbReference type="EMBL" id="AVOT02003186">
    <property type="protein sequence ID" value="MBW0472739.1"/>
    <property type="molecule type" value="Genomic_DNA"/>
</dbReference>
<feature type="region of interest" description="Disordered" evidence="6">
    <location>
        <begin position="86"/>
        <end position="110"/>
    </location>
</feature>
<feature type="compositionally biased region" description="Basic residues" evidence="6">
    <location>
        <begin position="1288"/>
        <end position="1310"/>
    </location>
</feature>
<feature type="compositionally biased region" description="Basic and acidic residues" evidence="6">
    <location>
        <begin position="1327"/>
        <end position="1336"/>
    </location>
</feature>
<keyword evidence="5" id="KW-0378">Hydrolase</keyword>
<dbReference type="GO" id="GO:0005737">
    <property type="term" value="C:cytoplasm"/>
    <property type="evidence" value="ECO:0007669"/>
    <property type="project" value="TreeGrafter"/>
</dbReference>
<evidence type="ECO:0000256" key="5">
    <source>
        <dbReference type="ARBA" id="ARBA00022801"/>
    </source>
</evidence>
<keyword evidence="2" id="KW-0597">Phosphoprotein</keyword>
<dbReference type="GO" id="GO:0070139">
    <property type="term" value="F:SUMO-specific endopeptidase activity"/>
    <property type="evidence" value="ECO:0007669"/>
    <property type="project" value="TreeGrafter"/>
</dbReference>
<dbReference type="Gene3D" id="3.40.395.10">
    <property type="entry name" value="Adenoviral Proteinase, Chain A"/>
    <property type="match status" value="1"/>
</dbReference>
<dbReference type="InterPro" id="IPR051947">
    <property type="entry name" value="Sentrin-specific_protease"/>
</dbReference>
<keyword evidence="9" id="KW-1185">Reference proteome</keyword>
<gene>
    <name evidence="8" type="ORF">O181_012454</name>
</gene>
<evidence type="ECO:0000313" key="8">
    <source>
        <dbReference type="EMBL" id="MBW0472739.1"/>
    </source>
</evidence>
<comment type="similarity">
    <text evidence="1">Belongs to the peptidase C48 family.</text>
</comment>
<feature type="region of interest" description="Disordered" evidence="6">
    <location>
        <begin position="980"/>
        <end position="1005"/>
    </location>
</feature>
<evidence type="ECO:0000259" key="7">
    <source>
        <dbReference type="PROSITE" id="PS50600"/>
    </source>
</evidence>
<evidence type="ECO:0000313" key="9">
    <source>
        <dbReference type="Proteomes" id="UP000765509"/>
    </source>
</evidence>
<evidence type="ECO:0000256" key="6">
    <source>
        <dbReference type="SAM" id="MobiDB-lite"/>
    </source>
</evidence>
<feature type="compositionally biased region" description="Polar residues" evidence="6">
    <location>
        <begin position="426"/>
        <end position="443"/>
    </location>
</feature>
<feature type="compositionally biased region" description="Acidic residues" evidence="6">
    <location>
        <begin position="1180"/>
        <end position="1193"/>
    </location>
</feature>
<proteinExistence type="inferred from homology"/>
<dbReference type="GO" id="GO:0016926">
    <property type="term" value="P:protein desumoylation"/>
    <property type="evidence" value="ECO:0007669"/>
    <property type="project" value="TreeGrafter"/>
</dbReference>
<dbReference type="SUPFAM" id="SSF54001">
    <property type="entry name" value="Cysteine proteinases"/>
    <property type="match status" value="1"/>
</dbReference>
<evidence type="ECO:0000256" key="4">
    <source>
        <dbReference type="ARBA" id="ARBA00022786"/>
    </source>
</evidence>
<dbReference type="Pfam" id="PF02902">
    <property type="entry name" value="Peptidase_C48"/>
    <property type="match status" value="1"/>
</dbReference>
<feature type="compositionally biased region" description="Polar residues" evidence="6">
    <location>
        <begin position="1103"/>
        <end position="1113"/>
    </location>
</feature>
<feature type="region of interest" description="Disordered" evidence="6">
    <location>
        <begin position="1282"/>
        <end position="1347"/>
    </location>
</feature>
<dbReference type="InterPro" id="IPR003653">
    <property type="entry name" value="Peptidase_C48_C"/>
</dbReference>
<feature type="region of interest" description="Disordered" evidence="6">
    <location>
        <begin position="426"/>
        <end position="476"/>
    </location>
</feature>
<evidence type="ECO:0000256" key="2">
    <source>
        <dbReference type="ARBA" id="ARBA00022553"/>
    </source>
</evidence>
<dbReference type="PROSITE" id="PS50600">
    <property type="entry name" value="ULP_PROTEASE"/>
    <property type="match status" value="1"/>
</dbReference>
<dbReference type="OrthoDB" id="2507643at2759"/>
<protein>
    <recommendedName>
        <fullName evidence="7">Ubiquitin-like protease family profile domain-containing protein</fullName>
    </recommendedName>
</protein>
<keyword evidence="3" id="KW-0645">Protease</keyword>
<dbReference type="GO" id="GO:0005634">
    <property type="term" value="C:nucleus"/>
    <property type="evidence" value="ECO:0007669"/>
    <property type="project" value="TreeGrafter"/>
</dbReference>
<feature type="domain" description="Ubiquitin-like protease family profile" evidence="7">
    <location>
        <begin position="597"/>
        <end position="906"/>
    </location>
</feature>
<organism evidence="8 9">
    <name type="scientific">Austropuccinia psidii MF-1</name>
    <dbReference type="NCBI Taxonomy" id="1389203"/>
    <lineage>
        <taxon>Eukaryota</taxon>
        <taxon>Fungi</taxon>
        <taxon>Dikarya</taxon>
        <taxon>Basidiomycota</taxon>
        <taxon>Pucciniomycotina</taxon>
        <taxon>Pucciniomycetes</taxon>
        <taxon>Pucciniales</taxon>
        <taxon>Sphaerophragmiaceae</taxon>
        <taxon>Austropuccinia</taxon>
    </lineage>
</organism>